<feature type="compositionally biased region" description="Basic residues" evidence="1">
    <location>
        <begin position="143"/>
        <end position="155"/>
    </location>
</feature>
<dbReference type="EMBL" id="RYZI01000205">
    <property type="protein sequence ID" value="RWA08336.1"/>
    <property type="molecule type" value="Genomic_DNA"/>
</dbReference>
<keyword evidence="3" id="KW-1185">Reference proteome</keyword>
<protein>
    <submittedName>
        <fullName evidence="2">Uncharacterized protein</fullName>
    </submittedName>
</protein>
<feature type="compositionally biased region" description="Gly residues" evidence="1">
    <location>
        <begin position="126"/>
        <end position="142"/>
    </location>
</feature>
<dbReference type="Proteomes" id="UP000286045">
    <property type="component" value="Unassembled WGS sequence"/>
</dbReference>
<accession>A0A439D1T0</accession>
<reference evidence="2 3" key="1">
    <citation type="submission" date="2018-12" db="EMBL/GenBank/DDBJ databases">
        <title>Draft genome sequence of Xylaria grammica IHI A82.</title>
        <authorList>
            <person name="Buettner E."/>
            <person name="Kellner H."/>
        </authorList>
    </citation>
    <scope>NUCLEOTIDE SEQUENCE [LARGE SCALE GENOMIC DNA]</scope>
    <source>
        <strain evidence="2 3">IHI A82</strain>
    </source>
</reference>
<evidence type="ECO:0000256" key="1">
    <source>
        <dbReference type="SAM" id="MobiDB-lite"/>
    </source>
</evidence>
<dbReference type="AlphaFoldDB" id="A0A439D1T0"/>
<sequence>MIRQPFNSAIGRTRADLSRVTDGIAASLRAFSAAQQLAAAPQDNNNDGSRPTGRQRAAAAFSDLVELNKGSQIQPSSDQAPMFRRLDLRSESPIIVPRASSPGGPNIIRGGLRGGFRGRGGFIRGGAAGVGGSPGMMGSARGGRGRGQGRGRGGRGGRGERGERGGRGGRRRDDKDSNNKDDLVEDGWSPEVIAMREAREVGSLHQFDPSISKSDLAGWGPAMAITGSNFAKEETAICQARILGGGRPFHPLDHQSLDDKWKQYTKGNGLFFPTEEEKKRSAEAMGLEAFPPVPTETKTAVLQSALLGTYSGPQYADLSDTLGIVRSYVKKEASWSSAAERRIEEKIRSLLPGGRPGPTKATGAKA</sequence>
<feature type="region of interest" description="Disordered" evidence="1">
    <location>
        <begin position="126"/>
        <end position="188"/>
    </location>
</feature>
<feature type="region of interest" description="Disordered" evidence="1">
    <location>
        <begin position="346"/>
        <end position="366"/>
    </location>
</feature>
<dbReference type="STRING" id="363999.A0A439D1T0"/>
<feature type="compositionally biased region" description="Basic and acidic residues" evidence="1">
    <location>
        <begin position="157"/>
        <end position="182"/>
    </location>
</feature>
<name>A0A439D1T0_9PEZI</name>
<proteinExistence type="predicted"/>
<gene>
    <name evidence="2" type="ORF">EKO27_g6758</name>
</gene>
<evidence type="ECO:0000313" key="2">
    <source>
        <dbReference type="EMBL" id="RWA08336.1"/>
    </source>
</evidence>
<comment type="caution">
    <text evidence="2">The sequence shown here is derived from an EMBL/GenBank/DDBJ whole genome shotgun (WGS) entry which is preliminary data.</text>
</comment>
<evidence type="ECO:0000313" key="3">
    <source>
        <dbReference type="Proteomes" id="UP000286045"/>
    </source>
</evidence>
<organism evidence="2 3">
    <name type="scientific">Xylaria grammica</name>
    <dbReference type="NCBI Taxonomy" id="363999"/>
    <lineage>
        <taxon>Eukaryota</taxon>
        <taxon>Fungi</taxon>
        <taxon>Dikarya</taxon>
        <taxon>Ascomycota</taxon>
        <taxon>Pezizomycotina</taxon>
        <taxon>Sordariomycetes</taxon>
        <taxon>Xylariomycetidae</taxon>
        <taxon>Xylariales</taxon>
        <taxon>Xylariaceae</taxon>
        <taxon>Xylaria</taxon>
    </lineage>
</organism>